<dbReference type="InterPro" id="IPR011992">
    <property type="entry name" value="EF-hand-dom_pair"/>
</dbReference>
<dbReference type="InterPro" id="IPR044205">
    <property type="entry name" value="KIC/PBP1/KRP1"/>
</dbReference>
<dbReference type="Gene3D" id="1.10.238.10">
    <property type="entry name" value="EF-hand"/>
    <property type="match status" value="1"/>
</dbReference>
<dbReference type="PANTHER" id="PTHR47319:SF29">
    <property type="entry name" value="CALCIUM-BINDING PROTEIN KRP1"/>
    <property type="match status" value="1"/>
</dbReference>
<organism evidence="2 3">
    <name type="scientific">Citrus clementina</name>
    <name type="common">Clementine</name>
    <name type="synonym">Citrus deliciosa x Citrus sinensis</name>
    <dbReference type="NCBI Taxonomy" id="85681"/>
    <lineage>
        <taxon>Eukaryota</taxon>
        <taxon>Viridiplantae</taxon>
        <taxon>Streptophyta</taxon>
        <taxon>Embryophyta</taxon>
        <taxon>Tracheophyta</taxon>
        <taxon>Spermatophyta</taxon>
        <taxon>Magnoliopsida</taxon>
        <taxon>eudicotyledons</taxon>
        <taxon>Gunneridae</taxon>
        <taxon>Pentapetalae</taxon>
        <taxon>rosids</taxon>
        <taxon>malvids</taxon>
        <taxon>Sapindales</taxon>
        <taxon>Rutaceae</taxon>
        <taxon>Aurantioideae</taxon>
        <taxon>Citrus</taxon>
    </lineage>
</organism>
<evidence type="ECO:0000313" key="2">
    <source>
        <dbReference type="EMBL" id="ESR65330.1"/>
    </source>
</evidence>
<dbReference type="SUPFAM" id="SSF47473">
    <property type="entry name" value="EF-hand"/>
    <property type="match status" value="1"/>
</dbReference>
<dbReference type="KEGG" id="cic:CICLE_v10010611mg"/>
<dbReference type="OMA" id="EQEFSGC"/>
<dbReference type="EMBL" id="KI535697">
    <property type="protein sequence ID" value="ESR65330.1"/>
    <property type="molecule type" value="Genomic_DNA"/>
</dbReference>
<reference evidence="2 3" key="1">
    <citation type="submission" date="2013-10" db="EMBL/GenBank/DDBJ databases">
        <authorList>
            <consortium name="International Citrus Genome Consortium"/>
            <person name="Jenkins J."/>
            <person name="Schmutz J."/>
            <person name="Prochnik S."/>
            <person name="Rokhsar D."/>
            <person name="Gmitter F."/>
            <person name="Ollitrault P."/>
            <person name="Machado M."/>
            <person name="Talon M."/>
            <person name="Wincker P."/>
            <person name="Jaillon O."/>
            <person name="Morgante M."/>
        </authorList>
    </citation>
    <scope>NUCLEOTIDE SEQUENCE</scope>
    <source>
        <strain evidence="3">cv. Clemenules</strain>
    </source>
</reference>
<feature type="domain" description="EF-hand" evidence="1">
    <location>
        <begin position="2"/>
        <end position="51"/>
    </location>
</feature>
<evidence type="ECO:0000313" key="3">
    <source>
        <dbReference type="Proteomes" id="UP000030687"/>
    </source>
</evidence>
<dbReference type="InParanoid" id="V4UM57"/>
<proteinExistence type="predicted"/>
<dbReference type="Proteomes" id="UP000030687">
    <property type="component" value="Unassembled WGS sequence"/>
</dbReference>
<dbReference type="eggNOG" id="KOG0028">
    <property type="taxonomic scope" value="Eukaryota"/>
</dbReference>
<sequence>AIITFESSKKISAFLGLQDLSDDDLKCMLKEGDFDCDRALKQMEFCVLMLKLSPEVMDASRLLVEEALEQEFSGCY</sequence>
<evidence type="ECO:0000259" key="1">
    <source>
        <dbReference type="Pfam" id="PF13833"/>
    </source>
</evidence>
<feature type="non-terminal residue" evidence="2">
    <location>
        <position position="1"/>
    </location>
</feature>
<name>V4UM57_CITCL</name>
<accession>V4UM57</accession>
<dbReference type="STRING" id="85681.V4UM57"/>
<keyword evidence="3" id="KW-1185">Reference proteome</keyword>
<protein>
    <recommendedName>
        <fullName evidence="1">EF-hand domain-containing protein</fullName>
    </recommendedName>
</protein>
<dbReference type="Pfam" id="PF13833">
    <property type="entry name" value="EF-hand_8"/>
    <property type="match status" value="1"/>
</dbReference>
<dbReference type="AlphaFoldDB" id="V4UM57"/>
<dbReference type="PANTHER" id="PTHR47319">
    <property type="entry name" value="CALCIUM-BINDING PROTEIN KIC"/>
    <property type="match status" value="1"/>
</dbReference>
<dbReference type="GO" id="GO:0005509">
    <property type="term" value="F:calcium ion binding"/>
    <property type="evidence" value="ECO:0007669"/>
    <property type="project" value="InterPro"/>
</dbReference>
<dbReference type="Gramene" id="ESR65330">
    <property type="protein sequence ID" value="ESR65330"/>
    <property type="gene ID" value="CICLE_v10010611mg"/>
</dbReference>
<dbReference type="InterPro" id="IPR002048">
    <property type="entry name" value="EF_hand_dom"/>
</dbReference>
<gene>
    <name evidence="2" type="ORF">CICLE_v10010611mg</name>
</gene>